<dbReference type="EMBL" id="JMKI01000013">
    <property type="protein sequence ID" value="KEJ92863.1"/>
    <property type="molecule type" value="Genomic_DNA"/>
</dbReference>
<sequence>MASYRDGTVAVTNGSKIVTGVNTAFNSSGIYAGDIFSLVDGNLLPTGPLYEVESVQSDTKLTLKQAYQGTTGSAKAYVVMNMAGNQTTPRLAAEVTHLLDETRPITNNLSASPIPAGIPQAGGNGKLAAGWTQQCYPALSGESDSAIIGATTVGDIIIRKVSV</sequence>
<dbReference type="GeneID" id="90983038"/>
<organism evidence="1 2">
    <name type="scientific">Synergistes jonesii</name>
    <dbReference type="NCBI Taxonomy" id="2754"/>
    <lineage>
        <taxon>Bacteria</taxon>
        <taxon>Thermotogati</taxon>
        <taxon>Synergistota</taxon>
        <taxon>Synergistia</taxon>
        <taxon>Synergistales</taxon>
        <taxon>Synergistaceae</taxon>
        <taxon>Synergistes</taxon>
    </lineage>
</organism>
<dbReference type="OrthoDB" id="7519311at2"/>
<proteinExistence type="predicted"/>
<keyword evidence="2" id="KW-1185">Reference proteome</keyword>
<name>A0A073IR75_9BACT</name>
<evidence type="ECO:0000313" key="2">
    <source>
        <dbReference type="Proteomes" id="UP000027665"/>
    </source>
</evidence>
<dbReference type="AlphaFoldDB" id="A0A073IR75"/>
<comment type="caution">
    <text evidence="1">The sequence shown here is derived from an EMBL/GenBank/DDBJ whole genome shotgun (WGS) entry which is preliminary data.</text>
</comment>
<evidence type="ECO:0000313" key="1">
    <source>
        <dbReference type="EMBL" id="KEJ92863.1"/>
    </source>
</evidence>
<dbReference type="RefSeq" id="WP_037974957.1">
    <property type="nucleotide sequence ID" value="NZ_JAXDSK010000062.1"/>
</dbReference>
<reference evidence="1 2" key="1">
    <citation type="submission" date="2014-04" db="EMBL/GenBank/DDBJ databases">
        <title>Draft Genome Sequence of Synergistes jonesii.</title>
        <authorList>
            <person name="Coil D.A."/>
            <person name="Eisen J.A."/>
            <person name="Holland-Moritz H.E."/>
        </authorList>
    </citation>
    <scope>NUCLEOTIDE SEQUENCE [LARGE SCALE GENOMIC DNA]</scope>
    <source>
        <strain evidence="1 2">78-1</strain>
    </source>
</reference>
<protein>
    <submittedName>
        <fullName evidence="1">Uncharacterized protein</fullName>
    </submittedName>
</protein>
<gene>
    <name evidence="1" type="ORF">EH55_00530</name>
</gene>
<accession>A0A073IR75</accession>
<dbReference type="Proteomes" id="UP000027665">
    <property type="component" value="Unassembled WGS sequence"/>
</dbReference>